<reference evidence="1 2" key="1">
    <citation type="submission" date="2015-03" db="EMBL/GenBank/DDBJ databases">
        <title>Complete genome sequence of Muricauda lutaonensis CC-HSB-11T, isolated from a coastal hot spring.</title>
        <authorList>
            <person name="Kim K.M."/>
        </authorList>
    </citation>
    <scope>NUCLEOTIDE SEQUENCE [LARGE SCALE GENOMIC DNA]</scope>
    <source>
        <strain evidence="1 2">CC-HSB-11</strain>
    </source>
</reference>
<dbReference type="AlphaFoldDB" id="A0A0D5YUA5"/>
<proteinExistence type="predicted"/>
<protein>
    <submittedName>
        <fullName evidence="1">Uncharacterized protein</fullName>
    </submittedName>
</protein>
<accession>A0A0D5YUA5</accession>
<gene>
    <name evidence="1" type="ORF">VC82_2218</name>
</gene>
<dbReference type="EMBL" id="CP011071">
    <property type="protein sequence ID" value="AKA35810.1"/>
    <property type="molecule type" value="Genomic_DNA"/>
</dbReference>
<dbReference type="KEGG" id="mlt:VC82_2218"/>
<sequence length="50" mass="5622">MDGGGGTHLKGKNPLILNSPLFFLIYKEKLVKASRLHGNDKKLSVWEKEI</sequence>
<evidence type="ECO:0000313" key="1">
    <source>
        <dbReference type="EMBL" id="AKA35810.1"/>
    </source>
</evidence>
<evidence type="ECO:0000313" key="2">
    <source>
        <dbReference type="Proteomes" id="UP000032726"/>
    </source>
</evidence>
<dbReference type="HOGENOM" id="CLU_3119990_0_0_10"/>
<keyword evidence="2" id="KW-1185">Reference proteome</keyword>
<name>A0A0D5YUA5_9FLAO</name>
<dbReference type="Proteomes" id="UP000032726">
    <property type="component" value="Chromosome"/>
</dbReference>
<organism evidence="1 2">
    <name type="scientific">Flagellimonas lutaonensis</name>
    <dbReference type="NCBI Taxonomy" id="516051"/>
    <lineage>
        <taxon>Bacteria</taxon>
        <taxon>Pseudomonadati</taxon>
        <taxon>Bacteroidota</taxon>
        <taxon>Flavobacteriia</taxon>
        <taxon>Flavobacteriales</taxon>
        <taxon>Flavobacteriaceae</taxon>
        <taxon>Flagellimonas</taxon>
    </lineage>
</organism>